<accession>A0ABS9H2M8</accession>
<dbReference type="SMART" id="SM00754">
    <property type="entry name" value="CHRD"/>
    <property type="match status" value="1"/>
</dbReference>
<name>A0ABS9H2M8_9BACL</name>
<sequence length="144" mass="15979">MYKYFAANLTGRQEVPPVNTDASGMAKFAANRSRTRIKFEMEVNDIRNFVQAHIHAGARGENGPVLVFLFGADLLTLEEQNGISTRRGVVRGVISDKDILPNDAGVECVADLIRLMEREKAYVNVHTEQNPTGEIRGQIKPVLL</sequence>
<dbReference type="InterPro" id="IPR010895">
    <property type="entry name" value="CHRD"/>
</dbReference>
<proteinExistence type="predicted"/>
<evidence type="ECO:0000259" key="1">
    <source>
        <dbReference type="PROSITE" id="PS50933"/>
    </source>
</evidence>
<dbReference type="EMBL" id="JAKIJS010000002">
    <property type="protein sequence ID" value="MCF6139202.1"/>
    <property type="molecule type" value="Genomic_DNA"/>
</dbReference>
<dbReference type="RefSeq" id="WP_236337972.1">
    <property type="nucleotide sequence ID" value="NZ_JAKIJS010000002.1"/>
</dbReference>
<dbReference type="PROSITE" id="PS50933">
    <property type="entry name" value="CHRD"/>
    <property type="match status" value="1"/>
</dbReference>
<evidence type="ECO:0000313" key="2">
    <source>
        <dbReference type="EMBL" id="MCF6139202.1"/>
    </source>
</evidence>
<protein>
    <submittedName>
        <fullName evidence="2">CHRD domain-containing protein</fullName>
    </submittedName>
</protein>
<evidence type="ECO:0000313" key="3">
    <source>
        <dbReference type="Proteomes" id="UP001649381"/>
    </source>
</evidence>
<dbReference type="Proteomes" id="UP001649381">
    <property type="component" value="Unassembled WGS sequence"/>
</dbReference>
<keyword evidence="3" id="KW-1185">Reference proteome</keyword>
<dbReference type="Pfam" id="PF07452">
    <property type="entry name" value="CHRD"/>
    <property type="match status" value="1"/>
</dbReference>
<comment type="caution">
    <text evidence="2">The sequence shown here is derived from an EMBL/GenBank/DDBJ whole genome shotgun (WGS) entry which is preliminary data.</text>
</comment>
<reference evidence="2 3" key="1">
    <citation type="submission" date="2022-01" db="EMBL/GenBank/DDBJ databases">
        <title>Alkalihalobacillus sp. EGI L200015, a novel bacterium isolated from a salt lake sediment.</title>
        <authorList>
            <person name="Gao L."/>
            <person name="Fang B.-Z."/>
            <person name="Li W.-J."/>
        </authorList>
    </citation>
    <scope>NUCLEOTIDE SEQUENCE [LARGE SCALE GENOMIC DNA]</scope>
    <source>
        <strain evidence="2 3">KCTC 12718</strain>
    </source>
</reference>
<feature type="domain" description="CHRD" evidence="1">
    <location>
        <begin position="1"/>
        <end position="144"/>
    </location>
</feature>
<gene>
    <name evidence="2" type="ORF">L2716_15805</name>
</gene>
<organism evidence="2 3">
    <name type="scientific">Pseudalkalibacillus berkeleyi</name>
    <dbReference type="NCBI Taxonomy" id="1069813"/>
    <lineage>
        <taxon>Bacteria</taxon>
        <taxon>Bacillati</taxon>
        <taxon>Bacillota</taxon>
        <taxon>Bacilli</taxon>
        <taxon>Bacillales</taxon>
        <taxon>Fictibacillaceae</taxon>
        <taxon>Pseudalkalibacillus</taxon>
    </lineage>
</organism>